<protein>
    <submittedName>
        <fullName evidence="1">Uncharacterized protein</fullName>
    </submittedName>
</protein>
<reference evidence="3 5" key="2">
    <citation type="submission" date="2016-10" db="EMBL/GenBank/DDBJ databases">
        <authorList>
            <person name="de Groot N.N."/>
        </authorList>
    </citation>
    <scope>NUCLEOTIDE SEQUENCE [LARGE SCALE GENOMIC DNA]</scope>
    <source>
        <strain evidence="3 5">Z-7982</strain>
    </source>
</reference>
<reference evidence="1 4" key="1">
    <citation type="submission" date="2016-10" db="EMBL/GenBank/DDBJ databases">
        <title>Methanohalophilus halophilus.</title>
        <authorList>
            <person name="L'haridon S."/>
        </authorList>
    </citation>
    <scope>NUCLEOTIDE SEQUENCE [LARGE SCALE GENOMIC DNA]</scope>
    <source>
        <strain evidence="1 4">Z-7982</strain>
    </source>
</reference>
<evidence type="ECO:0000313" key="1">
    <source>
        <dbReference type="EMBL" id="APH38979.1"/>
    </source>
</evidence>
<dbReference type="EMBL" id="FNMU01000004">
    <property type="protein sequence ID" value="SDW64073.1"/>
    <property type="molecule type" value="Genomic_DNA"/>
</dbReference>
<dbReference type="EMBL" id="RJJG01000003">
    <property type="protein sequence ID" value="RNI09968.1"/>
    <property type="molecule type" value="Genomic_DNA"/>
</dbReference>
<name>A0A1L3Q285_9EURY</name>
<reference evidence="2 6" key="3">
    <citation type="submission" date="2018-10" db="EMBL/GenBank/DDBJ databases">
        <title>Cultivation of a novel Methanohalophilus strain from Kebrit Deep of the Red Sea and a genomic comparison of members of the genus Methanohalophilus.</title>
        <authorList>
            <person name="Guan Y."/>
            <person name="Ngugi D.K."/>
            <person name="Stingl U."/>
        </authorList>
    </citation>
    <scope>NUCLEOTIDE SEQUENCE [LARGE SCALE GENOMIC DNA]</scope>
    <source>
        <strain evidence="2 6">DSM 3094</strain>
    </source>
</reference>
<evidence type="ECO:0000313" key="4">
    <source>
        <dbReference type="Proteomes" id="UP000186879"/>
    </source>
</evidence>
<sequence length="201" mass="23167">MTEALYSKIFRLLDNRQLSISGITRDLKSEGIDEHRLIMTGYLRALRDLKKLDEIEVPPSKTYKLSDNVEKEEDNIYSLIGHHLKDVPASKRIYVAIYVFSYLLERPVFKAELKSMGFHENTIMDAVQLGNPIIEVPEKDIRPFRNSITRITIPSLDPAYELKVEDDSYLQYTGIVLLPILKVFVNLEGLVPKTKQLKLTM</sequence>
<dbReference type="EMBL" id="CP017921">
    <property type="protein sequence ID" value="APH38979.1"/>
    <property type="molecule type" value="Genomic_DNA"/>
</dbReference>
<dbReference type="GeneID" id="30583176"/>
<dbReference type="AlphaFoldDB" id="A0A1L3Q285"/>
<gene>
    <name evidence="1" type="ORF">BHR79_05385</name>
    <name evidence="2" type="ORF">EFE40_04870</name>
    <name evidence="3" type="ORF">SAMN04515625_1295</name>
</gene>
<dbReference type="Proteomes" id="UP000267921">
    <property type="component" value="Unassembled WGS sequence"/>
</dbReference>
<proteinExistence type="predicted"/>
<dbReference type="OrthoDB" id="52988at2157"/>
<keyword evidence="4" id="KW-1185">Reference proteome</keyword>
<evidence type="ECO:0000313" key="3">
    <source>
        <dbReference type="EMBL" id="SDW64073.1"/>
    </source>
</evidence>
<dbReference type="RefSeq" id="WP_072561417.1">
    <property type="nucleotide sequence ID" value="NZ_CP017921.1"/>
</dbReference>
<dbReference type="Proteomes" id="UP000198669">
    <property type="component" value="Unassembled WGS sequence"/>
</dbReference>
<dbReference type="STRING" id="2177.BHR79_05385"/>
<organism evidence="1 4">
    <name type="scientific">Methanohalophilus halophilus</name>
    <dbReference type="NCBI Taxonomy" id="2177"/>
    <lineage>
        <taxon>Archaea</taxon>
        <taxon>Methanobacteriati</taxon>
        <taxon>Methanobacteriota</taxon>
        <taxon>Stenosarchaea group</taxon>
        <taxon>Methanomicrobia</taxon>
        <taxon>Methanosarcinales</taxon>
        <taxon>Methanosarcinaceae</taxon>
        <taxon>Methanohalophilus</taxon>
    </lineage>
</organism>
<accession>A0A1L3Q285</accession>
<dbReference type="KEGG" id="mhaz:BHR79_05385"/>
<dbReference type="Proteomes" id="UP000186879">
    <property type="component" value="Chromosome"/>
</dbReference>
<evidence type="ECO:0000313" key="6">
    <source>
        <dbReference type="Proteomes" id="UP000267921"/>
    </source>
</evidence>
<evidence type="ECO:0000313" key="5">
    <source>
        <dbReference type="Proteomes" id="UP000198669"/>
    </source>
</evidence>
<evidence type="ECO:0000313" key="2">
    <source>
        <dbReference type="EMBL" id="RNI09968.1"/>
    </source>
</evidence>